<dbReference type="InterPro" id="IPR002110">
    <property type="entry name" value="Ankyrin_rpt"/>
</dbReference>
<dbReference type="SUPFAM" id="SSF48452">
    <property type="entry name" value="TPR-like"/>
    <property type="match status" value="1"/>
</dbReference>
<protein>
    <submittedName>
        <fullName evidence="4">Uncharacterized protein</fullName>
    </submittedName>
</protein>
<feature type="non-terminal residue" evidence="4">
    <location>
        <position position="1"/>
    </location>
</feature>
<dbReference type="Gene3D" id="1.25.40.10">
    <property type="entry name" value="Tetratricopeptide repeat domain"/>
    <property type="match status" value="1"/>
</dbReference>
<dbReference type="Proteomes" id="UP001141552">
    <property type="component" value="Unassembled WGS sequence"/>
</dbReference>
<keyword evidence="3" id="KW-0812">Transmembrane</keyword>
<dbReference type="InterPro" id="IPR051616">
    <property type="entry name" value="Cul2-RING_E3_ligase_SR"/>
</dbReference>
<dbReference type="PANTHER" id="PTHR46224:SF67">
    <property type="entry name" value="HSP70-HSP90 ORGANIZING PROTEIN 3-LIKE"/>
    <property type="match status" value="1"/>
</dbReference>
<dbReference type="EMBL" id="JAKUCV010004364">
    <property type="protein sequence ID" value="KAJ4835579.1"/>
    <property type="molecule type" value="Genomic_DNA"/>
</dbReference>
<dbReference type="SUPFAM" id="SSF48403">
    <property type="entry name" value="Ankyrin repeat"/>
    <property type="match status" value="1"/>
</dbReference>
<keyword evidence="3" id="KW-1133">Transmembrane helix</keyword>
<feature type="repeat" description="ANK" evidence="1">
    <location>
        <begin position="5"/>
        <end position="37"/>
    </location>
</feature>
<gene>
    <name evidence="4" type="ORF">Tsubulata_007811</name>
</gene>
<keyword evidence="5" id="KW-1185">Reference proteome</keyword>
<evidence type="ECO:0000313" key="5">
    <source>
        <dbReference type="Proteomes" id="UP001141552"/>
    </source>
</evidence>
<keyword evidence="2" id="KW-0802">TPR repeat</keyword>
<accession>A0A9Q0FPX5</accession>
<reference evidence="4" key="1">
    <citation type="submission" date="2022-02" db="EMBL/GenBank/DDBJ databases">
        <authorList>
            <person name="Henning P.M."/>
            <person name="McCubbin A.G."/>
            <person name="Shore J.S."/>
        </authorList>
    </citation>
    <scope>NUCLEOTIDE SEQUENCE</scope>
    <source>
        <strain evidence="4">F60SS</strain>
        <tissue evidence="4">Leaves</tissue>
    </source>
</reference>
<dbReference type="PANTHER" id="PTHR46224">
    <property type="entry name" value="ANKYRIN REPEAT FAMILY PROTEIN"/>
    <property type="match status" value="1"/>
</dbReference>
<dbReference type="InterPro" id="IPR036770">
    <property type="entry name" value="Ankyrin_rpt-contain_sf"/>
</dbReference>
<dbReference type="Gene3D" id="1.25.40.20">
    <property type="entry name" value="Ankyrin repeat-containing domain"/>
    <property type="match status" value="1"/>
</dbReference>
<dbReference type="InterPro" id="IPR019734">
    <property type="entry name" value="TPR_rpt"/>
</dbReference>
<dbReference type="OrthoDB" id="600336at2759"/>
<dbReference type="SMART" id="SM00028">
    <property type="entry name" value="TPR"/>
    <property type="match status" value="2"/>
</dbReference>
<keyword evidence="3" id="KW-0472">Membrane</keyword>
<dbReference type="AlphaFoldDB" id="A0A9Q0FPX5"/>
<sequence length="361" mass="39574">MRKLSSQTPLHCAVAGNHPSICLHLLENGANPNAVDAKGATPINYVAQGMQTSHSKLILTRHQYFHIMWSNFPRGFHGSYMILIFWNLSCGFVLNLTLLGCVLTEHGQLLQLLIKKGAKVDIDSIFGTPLQKAARCGNAKVISILLENNADGGADPNAPSFGLAPLEAANCAGSDITRCLVKAGANPNATNHLGLTPLEMAALRGHLGNAAVLFPDTAPISDVSPWSLPGLVSYLFSEEVEQKIKQLEKKQIPMYLSEGEAAFRRRNYLAAIYYYSEVIEKDPSNTAALSNRSRCWAILDEGFKALCDGQECIWERPMWPEGYYRTGVALKSVKKFSRAAKSFRLGLYYEPGGNEEMNRAA</sequence>
<evidence type="ECO:0000256" key="1">
    <source>
        <dbReference type="PROSITE-ProRule" id="PRU00023"/>
    </source>
</evidence>
<feature type="transmembrane region" description="Helical" evidence="3">
    <location>
        <begin position="80"/>
        <end position="103"/>
    </location>
</feature>
<feature type="repeat" description="TPR" evidence="2">
    <location>
        <begin position="252"/>
        <end position="285"/>
    </location>
</feature>
<evidence type="ECO:0000256" key="2">
    <source>
        <dbReference type="PROSITE-ProRule" id="PRU00339"/>
    </source>
</evidence>
<reference evidence="4" key="2">
    <citation type="journal article" date="2023" name="Plants (Basel)">
        <title>Annotation of the Turnera subulata (Passifloraceae) Draft Genome Reveals the S-Locus Evolved after the Divergence of Turneroideae from Passifloroideae in a Stepwise Manner.</title>
        <authorList>
            <person name="Henning P.M."/>
            <person name="Roalson E.H."/>
            <person name="Mir W."/>
            <person name="McCubbin A.G."/>
            <person name="Shore J.S."/>
        </authorList>
    </citation>
    <scope>NUCLEOTIDE SEQUENCE</scope>
    <source>
        <strain evidence="4">F60SS</strain>
    </source>
</reference>
<dbReference type="PROSITE" id="PS50088">
    <property type="entry name" value="ANK_REPEAT"/>
    <property type="match status" value="1"/>
</dbReference>
<organism evidence="4 5">
    <name type="scientific">Turnera subulata</name>
    <dbReference type="NCBI Taxonomy" id="218843"/>
    <lineage>
        <taxon>Eukaryota</taxon>
        <taxon>Viridiplantae</taxon>
        <taxon>Streptophyta</taxon>
        <taxon>Embryophyta</taxon>
        <taxon>Tracheophyta</taxon>
        <taxon>Spermatophyta</taxon>
        <taxon>Magnoliopsida</taxon>
        <taxon>eudicotyledons</taxon>
        <taxon>Gunneridae</taxon>
        <taxon>Pentapetalae</taxon>
        <taxon>rosids</taxon>
        <taxon>fabids</taxon>
        <taxon>Malpighiales</taxon>
        <taxon>Passifloraceae</taxon>
        <taxon>Turnera</taxon>
    </lineage>
</organism>
<dbReference type="PROSITE" id="PS50005">
    <property type="entry name" value="TPR"/>
    <property type="match status" value="1"/>
</dbReference>
<evidence type="ECO:0000313" key="4">
    <source>
        <dbReference type="EMBL" id="KAJ4835579.1"/>
    </source>
</evidence>
<evidence type="ECO:0000256" key="3">
    <source>
        <dbReference type="SAM" id="Phobius"/>
    </source>
</evidence>
<dbReference type="Pfam" id="PF00023">
    <property type="entry name" value="Ank"/>
    <property type="match status" value="2"/>
</dbReference>
<dbReference type="PROSITE" id="PS50297">
    <property type="entry name" value="ANK_REP_REGION"/>
    <property type="match status" value="1"/>
</dbReference>
<dbReference type="InterPro" id="IPR011990">
    <property type="entry name" value="TPR-like_helical_dom_sf"/>
</dbReference>
<dbReference type="SMART" id="SM00248">
    <property type="entry name" value="ANK"/>
    <property type="match status" value="5"/>
</dbReference>
<comment type="caution">
    <text evidence="4">The sequence shown here is derived from an EMBL/GenBank/DDBJ whole genome shotgun (WGS) entry which is preliminary data.</text>
</comment>
<keyword evidence="1" id="KW-0040">ANK repeat</keyword>
<proteinExistence type="predicted"/>
<name>A0A9Q0FPX5_9ROSI</name>